<keyword evidence="1" id="KW-1133">Transmembrane helix</keyword>
<feature type="transmembrane region" description="Helical" evidence="1">
    <location>
        <begin position="54"/>
        <end position="77"/>
    </location>
</feature>
<evidence type="ECO:0000256" key="1">
    <source>
        <dbReference type="SAM" id="Phobius"/>
    </source>
</evidence>
<dbReference type="RefSeq" id="WP_162828843.1">
    <property type="nucleotide sequence ID" value="NZ_CP031418.1"/>
</dbReference>
<sequence>MVTAAPTRIHPPQARRRALPTTFLLAALLPVCVLAGITAGAVLWMVVWAVLPPLIGSVATAFACIVAGGAGLGALLWRWSR</sequence>
<name>A0A0H5NDM4_NOCFR</name>
<protein>
    <submittedName>
        <fullName evidence="2">Uncharacterized protein</fullName>
    </submittedName>
</protein>
<evidence type="ECO:0000313" key="2">
    <source>
        <dbReference type="EMBL" id="CRY73683.1"/>
    </source>
</evidence>
<dbReference type="KEGG" id="nfr:ERS450000_00262"/>
<dbReference type="Proteomes" id="UP000057820">
    <property type="component" value="Chromosome 1"/>
</dbReference>
<feature type="transmembrane region" description="Helical" evidence="1">
    <location>
        <begin position="23"/>
        <end position="48"/>
    </location>
</feature>
<proteinExistence type="predicted"/>
<dbReference type="AlphaFoldDB" id="A0A0H5NDM4"/>
<dbReference type="EMBL" id="LN868938">
    <property type="protein sequence ID" value="CRY73683.1"/>
    <property type="molecule type" value="Genomic_DNA"/>
</dbReference>
<keyword evidence="1" id="KW-0812">Transmembrane</keyword>
<evidence type="ECO:0000313" key="3">
    <source>
        <dbReference type="Proteomes" id="UP000057820"/>
    </source>
</evidence>
<reference evidence="3" key="1">
    <citation type="submission" date="2015-03" db="EMBL/GenBank/DDBJ databases">
        <authorList>
            <consortium name="Pathogen Informatics"/>
        </authorList>
    </citation>
    <scope>NUCLEOTIDE SEQUENCE [LARGE SCALE GENOMIC DNA]</scope>
    <source>
        <strain evidence="3">NCTC11134</strain>
    </source>
</reference>
<organism evidence="2 3">
    <name type="scientific">Nocardia farcinica</name>
    <dbReference type="NCBI Taxonomy" id="37329"/>
    <lineage>
        <taxon>Bacteria</taxon>
        <taxon>Bacillati</taxon>
        <taxon>Actinomycetota</taxon>
        <taxon>Actinomycetes</taxon>
        <taxon>Mycobacteriales</taxon>
        <taxon>Nocardiaceae</taxon>
        <taxon>Nocardia</taxon>
    </lineage>
</organism>
<keyword evidence="1" id="KW-0472">Membrane</keyword>
<gene>
    <name evidence="2" type="ORF">ERS450000_00262</name>
</gene>
<accession>A0A0H5NDM4</accession>